<dbReference type="PANTHER" id="PTHR43271:SF1">
    <property type="entry name" value="INNER MEMBRANE TRANSPORT PROTEIN YNFM"/>
    <property type="match status" value="1"/>
</dbReference>
<evidence type="ECO:0000259" key="9">
    <source>
        <dbReference type="PROSITE" id="PS50850"/>
    </source>
</evidence>
<evidence type="ECO:0000256" key="6">
    <source>
        <dbReference type="ARBA" id="ARBA00022989"/>
    </source>
</evidence>
<dbReference type="InterPro" id="IPR011701">
    <property type="entry name" value="MFS"/>
</dbReference>
<keyword evidence="7 8" id="KW-0472">Membrane</keyword>
<keyword evidence="5 8" id="KW-0812">Transmembrane</keyword>
<organism evidence="10">
    <name type="scientific">Anaerobacillus isosaccharinicus</name>
    <dbReference type="NCBI Taxonomy" id="1532552"/>
    <lineage>
        <taxon>Bacteria</taxon>
        <taxon>Bacillati</taxon>
        <taxon>Bacillota</taxon>
        <taxon>Bacilli</taxon>
        <taxon>Bacillales</taxon>
        <taxon>Bacillaceae</taxon>
        <taxon>Anaerobacillus</taxon>
    </lineage>
</organism>
<feature type="transmembrane region" description="Helical" evidence="8">
    <location>
        <begin position="273"/>
        <end position="298"/>
    </location>
</feature>
<feature type="transmembrane region" description="Helical" evidence="8">
    <location>
        <begin position="12"/>
        <end position="34"/>
    </location>
</feature>
<comment type="similarity">
    <text evidence="2">Belongs to the major facilitator superfamily.</text>
</comment>
<feature type="domain" description="Major facilitator superfamily (MFS) profile" evidence="9">
    <location>
        <begin position="12"/>
        <end position="395"/>
    </location>
</feature>
<dbReference type="PROSITE" id="PS50850">
    <property type="entry name" value="MFS"/>
    <property type="match status" value="1"/>
</dbReference>
<protein>
    <submittedName>
        <fullName evidence="10">MFS transporter</fullName>
    </submittedName>
</protein>
<dbReference type="PANTHER" id="PTHR43271">
    <property type="entry name" value="BLL2771 PROTEIN"/>
    <property type="match status" value="1"/>
</dbReference>
<comment type="subcellular location">
    <subcellularLocation>
        <location evidence="1">Cell membrane</location>
        <topology evidence="1">Multi-pass membrane protein</topology>
    </subcellularLocation>
</comment>
<feature type="transmembrane region" description="Helical" evidence="8">
    <location>
        <begin position="78"/>
        <end position="97"/>
    </location>
</feature>
<gene>
    <name evidence="10" type="ORF">AWH56_05770</name>
</gene>
<feature type="transmembrane region" description="Helical" evidence="8">
    <location>
        <begin position="242"/>
        <end position="261"/>
    </location>
</feature>
<accession>A0A1S2MCM8</accession>
<feature type="transmembrane region" description="Helical" evidence="8">
    <location>
        <begin position="217"/>
        <end position="236"/>
    </location>
</feature>
<evidence type="ECO:0000256" key="7">
    <source>
        <dbReference type="ARBA" id="ARBA00023136"/>
    </source>
</evidence>
<proteinExistence type="inferred from homology"/>
<evidence type="ECO:0000313" key="10">
    <source>
        <dbReference type="EMBL" id="OIJ22552.1"/>
    </source>
</evidence>
<dbReference type="KEGG" id="aia:AWH56_023745"/>
<evidence type="ECO:0000256" key="5">
    <source>
        <dbReference type="ARBA" id="ARBA00022692"/>
    </source>
</evidence>
<dbReference type="SUPFAM" id="SSF103473">
    <property type="entry name" value="MFS general substrate transporter"/>
    <property type="match status" value="1"/>
</dbReference>
<sequence>MIELKSKSFWQASLALGLAAFIAFANLYFTQPILPLLSAEFSVSPLASSLTVSLALLSVAVFFFIFSSISDSIGRKKVMVIAMICLLMTTLAIALVQSFHTLLLLRMVQGAFIAGIPTIAIAYIGEEFSARALSVAIGIYISMNSIGGMGGRVISGVLTELFNWRIAFVFIGCLSFIFIILFMKLLPPSNHFKTRKFERHKAVTDYLAHLKNRTLRLAVLVGGLHFFIFVGLYNYVTYLLTAPPFSLPTVFIGLLFLTYLPGTISSTLAGKTAFLWSQSMTIAVGIFLMIIGILVMLFTNLLAIIMGLLILSFGFFFSHSALNAWVSTRALFAKASASGLYLTSYYVGGSLGSFYLGFFWHYWHWYGVLVGTLLVLIVTSLLAMQMMVIEHQASETNPNYQLLNVK</sequence>
<dbReference type="AlphaFoldDB" id="A0A1S2MCM8"/>
<dbReference type="CDD" id="cd17324">
    <property type="entry name" value="MFS_NepI_like"/>
    <property type="match status" value="1"/>
</dbReference>
<dbReference type="GO" id="GO:0005886">
    <property type="term" value="C:plasma membrane"/>
    <property type="evidence" value="ECO:0007669"/>
    <property type="project" value="UniProtKB-SubCell"/>
</dbReference>
<feature type="transmembrane region" description="Helical" evidence="8">
    <location>
        <begin position="338"/>
        <end position="357"/>
    </location>
</feature>
<feature type="transmembrane region" description="Helical" evidence="8">
    <location>
        <begin position="304"/>
        <end position="326"/>
    </location>
</feature>
<feature type="transmembrane region" description="Helical" evidence="8">
    <location>
        <begin position="363"/>
        <end position="384"/>
    </location>
</feature>
<feature type="transmembrane region" description="Helical" evidence="8">
    <location>
        <begin position="103"/>
        <end position="125"/>
    </location>
</feature>
<dbReference type="EMBL" id="LQXD01000054">
    <property type="protein sequence ID" value="OIJ22552.1"/>
    <property type="molecule type" value="Genomic_DNA"/>
</dbReference>
<evidence type="ECO:0000256" key="3">
    <source>
        <dbReference type="ARBA" id="ARBA00022448"/>
    </source>
</evidence>
<feature type="transmembrane region" description="Helical" evidence="8">
    <location>
        <begin position="166"/>
        <end position="186"/>
    </location>
</feature>
<evidence type="ECO:0000256" key="1">
    <source>
        <dbReference type="ARBA" id="ARBA00004651"/>
    </source>
</evidence>
<feature type="transmembrane region" description="Helical" evidence="8">
    <location>
        <begin position="132"/>
        <end position="154"/>
    </location>
</feature>
<dbReference type="Pfam" id="PF07690">
    <property type="entry name" value="MFS_1"/>
    <property type="match status" value="1"/>
</dbReference>
<evidence type="ECO:0000256" key="4">
    <source>
        <dbReference type="ARBA" id="ARBA00022475"/>
    </source>
</evidence>
<name>A0A1S2MCM8_9BACI</name>
<dbReference type="GO" id="GO:0022857">
    <property type="term" value="F:transmembrane transporter activity"/>
    <property type="evidence" value="ECO:0007669"/>
    <property type="project" value="InterPro"/>
</dbReference>
<keyword evidence="6 8" id="KW-1133">Transmembrane helix</keyword>
<dbReference type="Gene3D" id="1.20.1250.20">
    <property type="entry name" value="MFS general substrate transporter like domains"/>
    <property type="match status" value="1"/>
</dbReference>
<evidence type="ECO:0000256" key="2">
    <source>
        <dbReference type="ARBA" id="ARBA00008335"/>
    </source>
</evidence>
<dbReference type="InterPro" id="IPR020846">
    <property type="entry name" value="MFS_dom"/>
</dbReference>
<reference evidence="10" key="1">
    <citation type="submission" date="2016-10" db="EMBL/GenBank/DDBJ databases">
        <title>Draft genome sequences of four alkaliphilic bacteria belonging to the Anaerobacillus genus.</title>
        <authorList>
            <person name="Bassil N.M."/>
            <person name="Lloyd J.R."/>
        </authorList>
    </citation>
    <scope>NUCLEOTIDE SEQUENCE [LARGE SCALE GENOMIC DNA]</scope>
    <source>
        <strain evidence="10">NB2006</strain>
    </source>
</reference>
<keyword evidence="3" id="KW-0813">Transport</keyword>
<dbReference type="OrthoDB" id="63984at2"/>
<comment type="caution">
    <text evidence="10">The sequence shown here is derived from an EMBL/GenBank/DDBJ whole genome shotgun (WGS) entry which is preliminary data.</text>
</comment>
<evidence type="ECO:0000256" key="8">
    <source>
        <dbReference type="SAM" id="Phobius"/>
    </source>
</evidence>
<feature type="transmembrane region" description="Helical" evidence="8">
    <location>
        <begin position="46"/>
        <end position="66"/>
    </location>
</feature>
<keyword evidence="4" id="KW-1003">Cell membrane</keyword>
<dbReference type="InterPro" id="IPR036259">
    <property type="entry name" value="MFS_trans_sf"/>
</dbReference>